<protein>
    <submittedName>
        <fullName evidence="1">Uncharacterized protein</fullName>
    </submittedName>
</protein>
<evidence type="ECO:0000313" key="2">
    <source>
        <dbReference type="Proteomes" id="UP000800039"/>
    </source>
</evidence>
<reference evidence="1" key="1">
    <citation type="submission" date="2020-01" db="EMBL/GenBank/DDBJ databases">
        <authorList>
            <consortium name="DOE Joint Genome Institute"/>
            <person name="Haridas S."/>
            <person name="Albert R."/>
            <person name="Binder M."/>
            <person name="Bloem J."/>
            <person name="Labutti K."/>
            <person name="Salamov A."/>
            <person name="Andreopoulos B."/>
            <person name="Baker S.E."/>
            <person name="Barry K."/>
            <person name="Bills G."/>
            <person name="Bluhm B.H."/>
            <person name="Cannon C."/>
            <person name="Castanera R."/>
            <person name="Culley D.E."/>
            <person name="Daum C."/>
            <person name="Ezra D."/>
            <person name="Gonzalez J.B."/>
            <person name="Henrissat B."/>
            <person name="Kuo A."/>
            <person name="Liang C."/>
            <person name="Lipzen A."/>
            <person name="Lutzoni F."/>
            <person name="Magnuson J."/>
            <person name="Mondo S."/>
            <person name="Nolan M."/>
            <person name="Ohm R."/>
            <person name="Pangilinan J."/>
            <person name="Park H.-J."/>
            <person name="Ramirez L."/>
            <person name="Alfaro M."/>
            <person name="Sun H."/>
            <person name="Tritt A."/>
            <person name="Yoshinaga Y."/>
            <person name="Zwiers L.-H."/>
            <person name="Turgeon B.G."/>
            <person name="Goodwin S.B."/>
            <person name="Spatafora J.W."/>
            <person name="Crous P.W."/>
            <person name="Grigoriev I.V."/>
        </authorList>
    </citation>
    <scope>NUCLEOTIDE SEQUENCE</scope>
    <source>
        <strain evidence="1">CBS 394.84</strain>
    </source>
</reference>
<comment type="caution">
    <text evidence="1">The sequence shown here is derived from an EMBL/GenBank/DDBJ whole genome shotgun (WGS) entry which is preliminary data.</text>
</comment>
<gene>
    <name evidence="1" type="ORF">K460DRAFT_363520</name>
</gene>
<organism evidence="1 2">
    <name type="scientific">Cucurbitaria berberidis CBS 394.84</name>
    <dbReference type="NCBI Taxonomy" id="1168544"/>
    <lineage>
        <taxon>Eukaryota</taxon>
        <taxon>Fungi</taxon>
        <taxon>Dikarya</taxon>
        <taxon>Ascomycota</taxon>
        <taxon>Pezizomycotina</taxon>
        <taxon>Dothideomycetes</taxon>
        <taxon>Pleosporomycetidae</taxon>
        <taxon>Pleosporales</taxon>
        <taxon>Pleosporineae</taxon>
        <taxon>Cucurbitariaceae</taxon>
        <taxon>Cucurbitaria</taxon>
    </lineage>
</organism>
<accession>A0A9P4LAQ9</accession>
<dbReference type="RefSeq" id="XP_040790007.1">
    <property type="nucleotide sequence ID" value="XM_040932839.1"/>
</dbReference>
<dbReference type="Proteomes" id="UP000800039">
    <property type="component" value="Unassembled WGS sequence"/>
</dbReference>
<sequence>MPNVLVLSFEGFSFSSRQLYEHLSPKLLSRAAVHESLTVEDALHWIHSGWPNVVLVTDSVISLEEHQNLLITLVDYTKHGCITVLVGLFAPTVELDRLDGLFNSFGLQWRAGSIAQHRTKLVGSIDKNIIRIDSLVASFDAEALFLADGVSTEQVLYQAAGVDAWGVYAAFGRVGLGKLGYVGDTGYGEEAERLILSMCHLDRPEERLQAGVL</sequence>
<name>A0A9P4LAQ9_9PLEO</name>
<evidence type="ECO:0000313" key="1">
    <source>
        <dbReference type="EMBL" id="KAF1847444.1"/>
    </source>
</evidence>
<proteinExistence type="predicted"/>
<dbReference type="GeneID" id="63850090"/>
<keyword evidence="2" id="KW-1185">Reference proteome</keyword>
<dbReference type="EMBL" id="ML976615">
    <property type="protein sequence ID" value="KAF1847444.1"/>
    <property type="molecule type" value="Genomic_DNA"/>
</dbReference>
<dbReference type="OrthoDB" id="167809at2759"/>
<dbReference type="AlphaFoldDB" id="A0A9P4LAQ9"/>